<dbReference type="WBParaSite" id="ES5_v2.g17991.t1">
    <property type="protein sequence ID" value="ES5_v2.g17991.t1"/>
    <property type="gene ID" value="ES5_v2.g17991"/>
</dbReference>
<reference evidence="2" key="1">
    <citation type="submission" date="2022-11" db="UniProtKB">
        <authorList>
            <consortium name="WormBaseParasite"/>
        </authorList>
    </citation>
    <scope>IDENTIFICATION</scope>
</reference>
<protein>
    <submittedName>
        <fullName evidence="2">Uncharacterized protein</fullName>
    </submittedName>
</protein>
<dbReference type="Proteomes" id="UP000887579">
    <property type="component" value="Unplaced"/>
</dbReference>
<proteinExistence type="predicted"/>
<sequence length="250" mass="29200">MAQPGPWLRLEAIKIQLHDNRLKERCKRYIAIWRWATKRKCEKRAIQSFSKVLANRSDEAIQGISNVIKPIFGAKITKKDLEWLAEIKNRKLQGKYFDLWKKEVSFRRNEKQKLLKSFTISNHHEMPKLFQLRQEQKHRLMHGSNMLFPNRKRKSLSEINPECSSIKRFLTSTPSRGSGGSGNAFILDISPVIRTSSPADSNHDTQENAPSNMKELNNSFEKISQLLQQTKQRNFDIQSRYKNLFADSKT</sequence>
<evidence type="ECO:0000313" key="1">
    <source>
        <dbReference type="Proteomes" id="UP000887579"/>
    </source>
</evidence>
<accession>A0AC34FKV4</accession>
<name>A0AC34FKV4_9BILA</name>
<evidence type="ECO:0000313" key="2">
    <source>
        <dbReference type="WBParaSite" id="ES5_v2.g17991.t1"/>
    </source>
</evidence>
<organism evidence="1 2">
    <name type="scientific">Panagrolaimus sp. ES5</name>
    <dbReference type="NCBI Taxonomy" id="591445"/>
    <lineage>
        <taxon>Eukaryota</taxon>
        <taxon>Metazoa</taxon>
        <taxon>Ecdysozoa</taxon>
        <taxon>Nematoda</taxon>
        <taxon>Chromadorea</taxon>
        <taxon>Rhabditida</taxon>
        <taxon>Tylenchina</taxon>
        <taxon>Panagrolaimomorpha</taxon>
        <taxon>Panagrolaimoidea</taxon>
        <taxon>Panagrolaimidae</taxon>
        <taxon>Panagrolaimus</taxon>
    </lineage>
</organism>